<reference evidence="2" key="1">
    <citation type="submission" date="2016-10" db="EMBL/GenBank/DDBJ databases">
        <authorList>
            <person name="Varghese N."/>
            <person name="Submissions S."/>
        </authorList>
    </citation>
    <scope>NUCLEOTIDE SEQUENCE [LARGE SCALE GENOMIC DNA]</scope>
    <source>
        <strain evidence="2">DSM 16522</strain>
    </source>
</reference>
<organism evidence="1 2">
    <name type="scientific">Xenorhabdus japonica</name>
    <dbReference type="NCBI Taxonomy" id="53341"/>
    <lineage>
        <taxon>Bacteria</taxon>
        <taxon>Pseudomonadati</taxon>
        <taxon>Pseudomonadota</taxon>
        <taxon>Gammaproteobacteria</taxon>
        <taxon>Enterobacterales</taxon>
        <taxon>Morganellaceae</taxon>
        <taxon>Xenorhabdus</taxon>
    </lineage>
</organism>
<dbReference type="EMBL" id="FOVO01000033">
    <property type="protein sequence ID" value="SFN93337.1"/>
    <property type="molecule type" value="Genomic_DNA"/>
</dbReference>
<keyword evidence="2" id="KW-1185">Reference proteome</keyword>
<evidence type="ECO:0000313" key="2">
    <source>
        <dbReference type="Proteomes" id="UP000199011"/>
    </source>
</evidence>
<dbReference type="Proteomes" id="UP000199011">
    <property type="component" value="Unassembled WGS sequence"/>
</dbReference>
<dbReference type="AlphaFoldDB" id="A0A1I5D2F9"/>
<protein>
    <submittedName>
        <fullName evidence="1">Uncharacterized protein</fullName>
    </submittedName>
</protein>
<evidence type="ECO:0000313" key="1">
    <source>
        <dbReference type="EMBL" id="SFN93337.1"/>
    </source>
</evidence>
<accession>A0A1I5D2F9</accession>
<sequence length="48" mass="5300">MVFGTKLRYDPAKTKSAQGKWQEADLTSKAKTPIRPKASALQNITLPL</sequence>
<gene>
    <name evidence="1" type="ORF">SAMN05421579_13337</name>
</gene>
<name>A0A1I5D2F9_9GAMM</name>
<proteinExistence type="predicted"/>